<feature type="compositionally biased region" description="Pro residues" evidence="9">
    <location>
        <begin position="867"/>
        <end position="891"/>
    </location>
</feature>
<organism evidence="11 12">
    <name type="scientific">Littorina saxatilis</name>
    <dbReference type="NCBI Taxonomy" id="31220"/>
    <lineage>
        <taxon>Eukaryota</taxon>
        <taxon>Metazoa</taxon>
        <taxon>Spiralia</taxon>
        <taxon>Lophotrochozoa</taxon>
        <taxon>Mollusca</taxon>
        <taxon>Gastropoda</taxon>
        <taxon>Caenogastropoda</taxon>
        <taxon>Littorinimorpha</taxon>
        <taxon>Littorinoidea</taxon>
        <taxon>Littorinidae</taxon>
        <taxon>Littorina</taxon>
    </lineage>
</organism>
<gene>
    <name evidence="11" type="ORF">V1264_008457</name>
</gene>
<dbReference type="InterPro" id="IPR036915">
    <property type="entry name" value="Cyclin-like_sf"/>
</dbReference>
<feature type="compositionally biased region" description="Low complexity" evidence="9">
    <location>
        <begin position="431"/>
        <end position="440"/>
    </location>
</feature>
<dbReference type="InterPro" id="IPR043198">
    <property type="entry name" value="Cyclin/Ssn8"/>
</dbReference>
<dbReference type="PANTHER" id="PTHR10026">
    <property type="entry name" value="CYCLIN"/>
    <property type="match status" value="1"/>
</dbReference>
<evidence type="ECO:0000256" key="5">
    <source>
        <dbReference type="ARBA" id="ARBA00023127"/>
    </source>
</evidence>
<keyword evidence="6" id="KW-0804">Transcription</keyword>
<sequence>MGQRLGVTQLCINTACVYLRRFYCMTDLKRFNKHLAASMCLFLAAKVEEQPRKLEHLIQTKLKLIPTQPKTNYHDKQREAQEVTAQAEEGKLMENTLLKLLGFDLQINHPHTYVVRGCQMLKASKDFAQTAYFLATNSLHLTNMCVMYKSSAVACVCIHLAAKWARYQIPQSIEGKDWYNYIAADLDKDTLMRMAGELMMTFEQCPDSLKKTFRTAGSRVERNMTAGPDGAEPDKKRRRIEAPSATVTSVTEPAAGPSGVTAQRHPQSSAPVATDARGRPHLDPNTQQQVARSHAESSRGHHQHSQAHQRPGTNHRPGDGRPVSGRESIAAAPGVKMEPVQLTAASTRPTAAPAQMSASVKAEPGLAPMRREPRPAGMEAYERQGLHHSQSQPVLSAAESAKRAPKLSLKDYQQRVEARPGPVKQEPLAPQPQSRGGHSQQSHHHPAQTHPSLQPTHPHHHHQQQQPHGHSQHSQPLLHQDIHHPSSQLHPSKTSPMKMIKKEGVTSSVPENVHLKEAKVMVQDLRDSHGQERVMYANAEASRKRSISQSSREEEGEVVLTPTHNPQASHSHHYRHSSRGGGEQQRGSHGSKHHSGKSSSSSGGEGGEKITPLKLTFKRDSGGLQVRNPSQDVAQSSSKSSPLKVKIRRNPDTATIHEVAPPAAVEQKDQGIKLRLQVPSPGSSGRGGGHEKHSHHHNAYSNGSHDRKHKHSSRSHTQLPGGQSVQYQGQGQGMEKALQRSASTTQVVHPNPPASDSGIVFGSSHQPFQQQRKQQSSRPSLKTQHSGFSFPDHLIDSNLPDMIFEPDTPTEVNGGSFEAPATPTPENMNRVNAQMQQMYAQTKAHQAGGRHYPPPHHVHPHQMYMYAPPPQPPLPPPLPAIPPPQPPPPPQ</sequence>
<keyword evidence="7" id="KW-0539">Nucleus</keyword>
<evidence type="ECO:0000256" key="8">
    <source>
        <dbReference type="RuleBase" id="RU000383"/>
    </source>
</evidence>
<keyword evidence="12" id="KW-1185">Reference proteome</keyword>
<dbReference type="InterPro" id="IPR013763">
    <property type="entry name" value="Cyclin-like_dom"/>
</dbReference>
<dbReference type="Gene3D" id="1.10.472.10">
    <property type="entry name" value="Cyclin-like"/>
    <property type="match status" value="2"/>
</dbReference>
<feature type="compositionally biased region" description="Low complexity" evidence="9">
    <location>
        <begin position="464"/>
        <end position="477"/>
    </location>
</feature>
<dbReference type="GO" id="GO:0016538">
    <property type="term" value="F:cyclin-dependent protein serine/threonine kinase regulator activity"/>
    <property type="evidence" value="ECO:0007669"/>
    <property type="project" value="InterPro"/>
</dbReference>
<keyword evidence="5 8" id="KW-0195">Cyclin</keyword>
<evidence type="ECO:0000313" key="11">
    <source>
        <dbReference type="EMBL" id="KAK7092760.1"/>
    </source>
</evidence>
<feature type="compositionally biased region" description="Basic and acidic residues" evidence="9">
    <location>
        <begin position="513"/>
        <end position="532"/>
    </location>
</feature>
<protein>
    <recommendedName>
        <fullName evidence="10">Cyclin-like domain-containing protein</fullName>
    </recommendedName>
</protein>
<evidence type="ECO:0000256" key="3">
    <source>
        <dbReference type="ARBA" id="ARBA00022553"/>
    </source>
</evidence>
<evidence type="ECO:0000313" key="12">
    <source>
        <dbReference type="Proteomes" id="UP001374579"/>
    </source>
</evidence>
<evidence type="ECO:0000259" key="10">
    <source>
        <dbReference type="SMART" id="SM00385"/>
    </source>
</evidence>
<feature type="compositionally biased region" description="Low complexity" evidence="9">
    <location>
        <begin position="763"/>
        <end position="780"/>
    </location>
</feature>
<keyword evidence="4" id="KW-0805">Transcription regulation</keyword>
<feature type="compositionally biased region" description="Basic and acidic residues" evidence="9">
    <location>
        <begin position="369"/>
        <end position="385"/>
    </location>
</feature>
<feature type="domain" description="Cyclin-like" evidence="10">
    <location>
        <begin position="1"/>
        <end position="99"/>
    </location>
</feature>
<evidence type="ECO:0000256" key="2">
    <source>
        <dbReference type="ARBA" id="ARBA00008638"/>
    </source>
</evidence>
<dbReference type="AlphaFoldDB" id="A0AAN9AT11"/>
<accession>A0AAN9AT11</accession>
<evidence type="ECO:0000256" key="7">
    <source>
        <dbReference type="ARBA" id="ARBA00023242"/>
    </source>
</evidence>
<dbReference type="SUPFAM" id="SSF47954">
    <property type="entry name" value="Cyclin-like"/>
    <property type="match status" value="2"/>
</dbReference>
<feature type="region of interest" description="Disordered" evidence="9">
    <location>
        <begin position="216"/>
        <end position="827"/>
    </location>
</feature>
<comment type="caution">
    <text evidence="11">The sequence shown here is derived from an EMBL/GenBank/DDBJ whole genome shotgun (WGS) entry which is preliminary data.</text>
</comment>
<reference evidence="11 12" key="1">
    <citation type="submission" date="2024-02" db="EMBL/GenBank/DDBJ databases">
        <title>Chromosome-scale genome assembly of the rough periwinkle Littorina saxatilis.</title>
        <authorList>
            <person name="De Jode A."/>
            <person name="Faria R."/>
            <person name="Formenti G."/>
            <person name="Sims Y."/>
            <person name="Smith T.P."/>
            <person name="Tracey A."/>
            <person name="Wood J.M.D."/>
            <person name="Zagrodzka Z.B."/>
            <person name="Johannesson K."/>
            <person name="Butlin R.K."/>
            <person name="Leder E.H."/>
        </authorList>
    </citation>
    <scope>NUCLEOTIDE SEQUENCE [LARGE SCALE GENOMIC DNA]</scope>
    <source>
        <strain evidence="11">Snail1</strain>
        <tissue evidence="11">Muscle</tissue>
    </source>
</reference>
<dbReference type="GO" id="GO:0005634">
    <property type="term" value="C:nucleus"/>
    <property type="evidence" value="ECO:0007669"/>
    <property type="project" value="UniProtKB-SubCell"/>
</dbReference>
<evidence type="ECO:0000256" key="1">
    <source>
        <dbReference type="ARBA" id="ARBA00004123"/>
    </source>
</evidence>
<feature type="domain" description="Cyclin-like" evidence="10">
    <location>
        <begin position="112"/>
        <end position="200"/>
    </location>
</feature>
<dbReference type="EMBL" id="JBAMIC010000021">
    <property type="protein sequence ID" value="KAK7092760.1"/>
    <property type="molecule type" value="Genomic_DNA"/>
</dbReference>
<keyword evidence="3" id="KW-0597">Phosphoprotein</keyword>
<evidence type="ECO:0000256" key="9">
    <source>
        <dbReference type="SAM" id="MobiDB-lite"/>
    </source>
</evidence>
<feature type="compositionally biased region" description="Polar residues" evidence="9">
    <location>
        <begin position="260"/>
        <end position="271"/>
    </location>
</feature>
<dbReference type="FunFam" id="1.10.472.10:FF:000004">
    <property type="entry name" value="Cyclin T2"/>
    <property type="match status" value="1"/>
</dbReference>
<dbReference type="Pfam" id="PF21797">
    <property type="entry name" value="CycT2-like_C"/>
    <property type="match status" value="1"/>
</dbReference>
<dbReference type="Proteomes" id="UP001374579">
    <property type="component" value="Unassembled WGS sequence"/>
</dbReference>
<dbReference type="SMART" id="SM00385">
    <property type="entry name" value="CYCLIN"/>
    <property type="match status" value="2"/>
</dbReference>
<comment type="similarity">
    <text evidence="2">Belongs to the cyclin family. Cyclin C subfamily.</text>
</comment>
<feature type="compositionally biased region" description="Basic and acidic residues" evidence="9">
    <location>
        <begin position="408"/>
        <end position="418"/>
    </location>
</feature>
<dbReference type="GO" id="GO:0006357">
    <property type="term" value="P:regulation of transcription by RNA polymerase II"/>
    <property type="evidence" value="ECO:0007669"/>
    <property type="project" value="InterPro"/>
</dbReference>
<name>A0AAN9AT11_9CAEN</name>
<feature type="compositionally biased region" description="Polar residues" evidence="9">
    <location>
        <begin position="485"/>
        <end position="495"/>
    </location>
</feature>
<feature type="compositionally biased region" description="Low complexity" evidence="9">
    <location>
        <begin position="343"/>
        <end position="354"/>
    </location>
</feature>
<proteinExistence type="inferred from homology"/>
<dbReference type="CDD" id="cd20539">
    <property type="entry name" value="CYCLIN_CCNT_rpt2"/>
    <property type="match status" value="1"/>
</dbReference>
<evidence type="ECO:0000256" key="6">
    <source>
        <dbReference type="ARBA" id="ARBA00023163"/>
    </source>
</evidence>
<evidence type="ECO:0000256" key="4">
    <source>
        <dbReference type="ARBA" id="ARBA00023015"/>
    </source>
</evidence>
<comment type="subcellular location">
    <subcellularLocation>
        <location evidence="1">Nucleus</location>
    </subcellularLocation>
</comment>
<dbReference type="InterPro" id="IPR006671">
    <property type="entry name" value="Cyclin_N"/>
</dbReference>
<feature type="region of interest" description="Disordered" evidence="9">
    <location>
        <begin position="840"/>
        <end position="891"/>
    </location>
</feature>
<dbReference type="Pfam" id="PF00134">
    <property type="entry name" value="Cyclin_N"/>
    <property type="match status" value="1"/>
</dbReference>